<feature type="transmembrane region" description="Helical" evidence="6">
    <location>
        <begin position="12"/>
        <end position="29"/>
    </location>
</feature>
<evidence type="ECO:0000259" key="8">
    <source>
        <dbReference type="Pfam" id="PF07730"/>
    </source>
</evidence>
<feature type="transmembrane region" description="Helical" evidence="6">
    <location>
        <begin position="104"/>
        <end position="123"/>
    </location>
</feature>
<feature type="domain" description="Histidine kinase/HSP90-like ATPase" evidence="7">
    <location>
        <begin position="275"/>
        <end position="326"/>
    </location>
</feature>
<dbReference type="SUPFAM" id="SSF55874">
    <property type="entry name" value="ATPase domain of HSP90 chaperone/DNA topoisomerase II/histidine kinase"/>
    <property type="match status" value="1"/>
</dbReference>
<dbReference type="Pfam" id="PF02518">
    <property type="entry name" value="HATPase_c"/>
    <property type="match status" value="1"/>
</dbReference>
<evidence type="ECO:0000256" key="5">
    <source>
        <dbReference type="ARBA" id="ARBA00023012"/>
    </source>
</evidence>
<feature type="transmembrane region" description="Helical" evidence="6">
    <location>
        <begin position="35"/>
        <end position="53"/>
    </location>
</feature>
<dbReference type="Gene3D" id="3.30.565.10">
    <property type="entry name" value="Histidine kinase-like ATPase, C-terminal domain"/>
    <property type="match status" value="1"/>
</dbReference>
<evidence type="ECO:0000256" key="6">
    <source>
        <dbReference type="SAM" id="Phobius"/>
    </source>
</evidence>
<reference evidence="9 10" key="1">
    <citation type="submission" date="2018-06" db="EMBL/GenBank/DDBJ databases">
        <authorList>
            <consortium name="Pathogen Informatics"/>
            <person name="Doyle S."/>
        </authorList>
    </citation>
    <scope>NUCLEOTIDE SEQUENCE [LARGE SCALE GENOMIC DNA]</scope>
    <source>
        <strain evidence="9 10">NCTC12957</strain>
    </source>
</reference>
<evidence type="ECO:0000256" key="4">
    <source>
        <dbReference type="ARBA" id="ARBA00022777"/>
    </source>
</evidence>
<protein>
    <recommendedName>
        <fullName evidence="2">histidine kinase</fullName>
        <ecNumber evidence="2">2.7.13.3</ecNumber>
    </recommendedName>
</protein>
<dbReference type="InterPro" id="IPR036890">
    <property type="entry name" value="HATPase_C_sf"/>
</dbReference>
<accession>A0A380IHM2</accession>
<keyword evidence="4 9" id="KW-0418">Kinase</keyword>
<dbReference type="InterPro" id="IPR011712">
    <property type="entry name" value="Sig_transdc_His_kin_sub3_dim/P"/>
</dbReference>
<sequence>MTLLSNLKKIHTMYYVSLLYLVFPLYYSVRGDYPFYVFIMTVMFAVAYIGVVVMEHSLRVNILWLYLCCYVVFISFMENPTISMFNFFLSNLLTWRFQEDKITGFRYCSFYLVLLATVYPILLAPDFSTQIFLLTMNIICIGMMYAMKQSVKRQKIENELFEKNASINLLLAENERNRIGQDLHDTLGHVFAIMSVKSELALTLMEHGAYEKARQEVQDLQDIAKNSMQEVRQIIQAVKQHSLKEELQILGNMLELAGVDWTVEGRVVEMGKEQEAALTMALRELCNNLIKHSQASSCRIQLSEKDGLLRVLVEDNGIGFEQVTGEELHSIRDRLLRYQGRVAIVSAKQPTQIQLEIPKGDKDEHISR</sequence>
<dbReference type="InterPro" id="IPR050482">
    <property type="entry name" value="Sensor_HK_TwoCompSys"/>
</dbReference>
<dbReference type="RefSeq" id="WP_142237026.1">
    <property type="nucleotide sequence ID" value="NZ_MSJL01000024.1"/>
</dbReference>
<gene>
    <name evidence="9" type="primary">desK</name>
    <name evidence="9" type="ORF">NCTC12957_02046</name>
</gene>
<dbReference type="GO" id="GO:0046983">
    <property type="term" value="F:protein dimerization activity"/>
    <property type="evidence" value="ECO:0007669"/>
    <property type="project" value="InterPro"/>
</dbReference>
<organism evidence="9 10">
    <name type="scientific">Streptococcus acidominimus</name>
    <dbReference type="NCBI Taxonomy" id="1326"/>
    <lineage>
        <taxon>Bacteria</taxon>
        <taxon>Bacillati</taxon>
        <taxon>Bacillota</taxon>
        <taxon>Bacilli</taxon>
        <taxon>Lactobacillales</taxon>
        <taxon>Streptococcaceae</taxon>
        <taxon>Streptococcus</taxon>
    </lineage>
</organism>
<dbReference type="PANTHER" id="PTHR24421">
    <property type="entry name" value="NITRATE/NITRITE SENSOR PROTEIN NARX-RELATED"/>
    <property type="match status" value="1"/>
</dbReference>
<dbReference type="EMBL" id="UHEN01000001">
    <property type="protein sequence ID" value="SUN08451.1"/>
    <property type="molecule type" value="Genomic_DNA"/>
</dbReference>
<dbReference type="CDD" id="cd16917">
    <property type="entry name" value="HATPase_UhpB-NarQ-NarX-like"/>
    <property type="match status" value="1"/>
</dbReference>
<feature type="transmembrane region" description="Helical" evidence="6">
    <location>
        <begin position="129"/>
        <end position="147"/>
    </location>
</feature>
<evidence type="ECO:0000256" key="1">
    <source>
        <dbReference type="ARBA" id="ARBA00000085"/>
    </source>
</evidence>
<keyword evidence="6" id="KW-1133">Transmembrane helix</keyword>
<dbReference type="AlphaFoldDB" id="A0A380IHM2"/>
<keyword evidence="6" id="KW-0812">Transmembrane</keyword>
<dbReference type="Proteomes" id="UP000255213">
    <property type="component" value="Unassembled WGS sequence"/>
</dbReference>
<dbReference type="Gene3D" id="1.20.5.1930">
    <property type="match status" value="1"/>
</dbReference>
<evidence type="ECO:0000313" key="10">
    <source>
        <dbReference type="Proteomes" id="UP000255213"/>
    </source>
</evidence>
<dbReference type="GO" id="GO:0000155">
    <property type="term" value="F:phosphorelay sensor kinase activity"/>
    <property type="evidence" value="ECO:0007669"/>
    <property type="project" value="InterPro"/>
</dbReference>
<feature type="domain" description="Signal transduction histidine kinase subgroup 3 dimerisation and phosphoacceptor" evidence="8">
    <location>
        <begin position="175"/>
        <end position="241"/>
    </location>
</feature>
<dbReference type="OrthoDB" id="9797605at2"/>
<evidence type="ECO:0000313" key="9">
    <source>
        <dbReference type="EMBL" id="SUN08451.1"/>
    </source>
</evidence>
<evidence type="ECO:0000256" key="3">
    <source>
        <dbReference type="ARBA" id="ARBA00022679"/>
    </source>
</evidence>
<evidence type="ECO:0000256" key="2">
    <source>
        <dbReference type="ARBA" id="ARBA00012438"/>
    </source>
</evidence>
<keyword evidence="3 9" id="KW-0808">Transferase</keyword>
<keyword evidence="6" id="KW-0472">Membrane</keyword>
<dbReference type="Pfam" id="PF07730">
    <property type="entry name" value="HisKA_3"/>
    <property type="match status" value="1"/>
</dbReference>
<feature type="transmembrane region" description="Helical" evidence="6">
    <location>
        <begin position="60"/>
        <end position="76"/>
    </location>
</feature>
<comment type="catalytic activity">
    <reaction evidence="1">
        <text>ATP + protein L-histidine = ADP + protein N-phospho-L-histidine.</text>
        <dbReference type="EC" id="2.7.13.3"/>
    </reaction>
</comment>
<keyword evidence="5" id="KW-0902">Two-component regulatory system</keyword>
<dbReference type="PANTHER" id="PTHR24421:SF63">
    <property type="entry name" value="SENSOR HISTIDINE KINASE DESK"/>
    <property type="match status" value="1"/>
</dbReference>
<evidence type="ECO:0000259" key="7">
    <source>
        <dbReference type="Pfam" id="PF02518"/>
    </source>
</evidence>
<proteinExistence type="predicted"/>
<dbReference type="InterPro" id="IPR003594">
    <property type="entry name" value="HATPase_dom"/>
</dbReference>
<name>A0A380IHM2_STRAI</name>
<dbReference type="GO" id="GO:0016020">
    <property type="term" value="C:membrane"/>
    <property type="evidence" value="ECO:0007669"/>
    <property type="project" value="InterPro"/>
</dbReference>
<dbReference type="EC" id="2.7.13.3" evidence="2"/>